<dbReference type="RefSeq" id="XP_018144592.1">
    <property type="nucleotide sequence ID" value="XM_018293478.1"/>
</dbReference>
<dbReference type="Gene3D" id="3.90.400.10">
    <property type="entry name" value="Oligo-1,6-glucosidase, Domain 2"/>
    <property type="match status" value="1"/>
</dbReference>
<dbReference type="InterPro" id="IPR045857">
    <property type="entry name" value="O16G_dom_2"/>
</dbReference>
<evidence type="ECO:0000256" key="3">
    <source>
        <dbReference type="ARBA" id="ARBA00023295"/>
    </source>
</evidence>
<dbReference type="AlphaFoldDB" id="A0A179FQ77"/>
<dbReference type="KEGG" id="pchm:VFPPC_15725"/>
<dbReference type="GO" id="GO:0005987">
    <property type="term" value="P:sucrose catabolic process"/>
    <property type="evidence" value="ECO:0007669"/>
    <property type="project" value="TreeGrafter"/>
</dbReference>
<dbReference type="SUPFAM" id="SSF51445">
    <property type="entry name" value="(Trans)glycosidases"/>
    <property type="match status" value="1"/>
</dbReference>
<comment type="similarity">
    <text evidence="1">Belongs to the glycosyl hydrolase 13 family.</text>
</comment>
<accession>A0A179FQ77</accession>
<protein>
    <submittedName>
        <fullName evidence="6">Maltase</fullName>
    </submittedName>
</protein>
<dbReference type="GeneID" id="28857472"/>
<evidence type="ECO:0000313" key="7">
    <source>
        <dbReference type="Proteomes" id="UP000078397"/>
    </source>
</evidence>
<dbReference type="OrthoDB" id="204980at2759"/>
<dbReference type="GO" id="GO:0033934">
    <property type="term" value="F:glucan 1,4-alpha-maltotriohydrolase activity"/>
    <property type="evidence" value="ECO:0007669"/>
    <property type="project" value="TreeGrafter"/>
</dbReference>
<dbReference type="GO" id="GO:0004574">
    <property type="term" value="F:oligo-1,6-glucosidase activity"/>
    <property type="evidence" value="ECO:0007669"/>
    <property type="project" value="TreeGrafter"/>
</dbReference>
<evidence type="ECO:0000313" key="6">
    <source>
        <dbReference type="EMBL" id="OAQ67742.1"/>
    </source>
</evidence>
<dbReference type="Pfam" id="PF00128">
    <property type="entry name" value="Alpha-amylase"/>
    <property type="match status" value="1"/>
</dbReference>
<keyword evidence="2" id="KW-0378">Hydrolase</keyword>
<organism evidence="6 7">
    <name type="scientific">Pochonia chlamydosporia 170</name>
    <dbReference type="NCBI Taxonomy" id="1380566"/>
    <lineage>
        <taxon>Eukaryota</taxon>
        <taxon>Fungi</taxon>
        <taxon>Dikarya</taxon>
        <taxon>Ascomycota</taxon>
        <taxon>Pezizomycotina</taxon>
        <taxon>Sordariomycetes</taxon>
        <taxon>Hypocreomycetidae</taxon>
        <taxon>Hypocreales</taxon>
        <taxon>Clavicipitaceae</taxon>
        <taxon>Pochonia</taxon>
    </lineage>
</organism>
<dbReference type="PANTHER" id="PTHR10357:SF232">
    <property type="entry name" value="GLYCOSYL HYDROLASE FAMILY 13 CATALYTIC DOMAIN-CONTAINING PROTEIN"/>
    <property type="match status" value="1"/>
</dbReference>
<feature type="domain" description="Glycosyl hydrolase family 13 catalytic" evidence="5">
    <location>
        <begin position="27"/>
        <end position="445"/>
    </location>
</feature>
<gene>
    <name evidence="6" type="ORF">VFPPC_15725</name>
</gene>
<dbReference type="PANTHER" id="PTHR10357">
    <property type="entry name" value="ALPHA-AMYLASE FAMILY MEMBER"/>
    <property type="match status" value="1"/>
</dbReference>
<keyword evidence="3" id="KW-0326">Glycosidase</keyword>
<dbReference type="InterPro" id="IPR013780">
    <property type="entry name" value="Glyco_hydro_b"/>
</dbReference>
<dbReference type="Gene3D" id="3.20.20.80">
    <property type="entry name" value="Glycosidases"/>
    <property type="match status" value="1"/>
</dbReference>
<dbReference type="GO" id="GO:0004575">
    <property type="term" value="F:sucrose alpha-glucosidase activity"/>
    <property type="evidence" value="ECO:0007669"/>
    <property type="project" value="TreeGrafter"/>
</dbReference>
<dbReference type="GO" id="GO:0000025">
    <property type="term" value="P:maltose catabolic process"/>
    <property type="evidence" value="ECO:0007669"/>
    <property type="project" value="TreeGrafter"/>
</dbReference>
<dbReference type="InterPro" id="IPR006047">
    <property type="entry name" value="GH13_cat_dom"/>
</dbReference>
<dbReference type="SUPFAM" id="SSF51011">
    <property type="entry name" value="Glycosyl hydrolase domain"/>
    <property type="match status" value="1"/>
</dbReference>
<dbReference type="FunFam" id="3.20.20.80:FF:000087">
    <property type="entry name" value="Oligo-1,6-glucosidase IMA1"/>
    <property type="match status" value="1"/>
</dbReference>
<dbReference type="EMBL" id="LSBJ02000003">
    <property type="protein sequence ID" value="OAQ67742.1"/>
    <property type="molecule type" value="Genomic_DNA"/>
</dbReference>
<reference evidence="6 7" key="1">
    <citation type="journal article" date="2016" name="PLoS Pathog.">
        <title>Biosynthesis of antibiotic leucinostatins in bio-control fungus Purpureocillium lilacinum and their inhibition on phytophthora revealed by genome mining.</title>
        <authorList>
            <person name="Wang G."/>
            <person name="Liu Z."/>
            <person name="Lin R."/>
            <person name="Li E."/>
            <person name="Mao Z."/>
            <person name="Ling J."/>
            <person name="Yang Y."/>
            <person name="Yin W.B."/>
            <person name="Xie B."/>
        </authorList>
    </citation>
    <scope>NUCLEOTIDE SEQUENCE [LARGE SCALE GENOMIC DNA]</scope>
    <source>
        <strain evidence="6">170</strain>
    </source>
</reference>
<evidence type="ECO:0000256" key="1">
    <source>
        <dbReference type="ARBA" id="ARBA00008061"/>
    </source>
</evidence>
<evidence type="ECO:0000256" key="2">
    <source>
        <dbReference type="ARBA" id="ARBA00022801"/>
    </source>
</evidence>
<evidence type="ECO:0000256" key="4">
    <source>
        <dbReference type="ARBA" id="ARBA00026248"/>
    </source>
</evidence>
<dbReference type="FunFam" id="3.90.400.10:FF:000004">
    <property type="entry name" value="Oligo-1,6-glucosidase"/>
    <property type="match status" value="1"/>
</dbReference>
<dbReference type="STRING" id="1380566.A0A179FQ77"/>
<sequence length="589" mass="67953">MTQKLGQAGRNHKNPKRVWWKEASVYQIYPASFSDSNGDGIGDIPGIVNKLDYLKDLGVDVVWLCPVYESPQVDMGYDIADYRAIHAPYGTMENVEALIEGLHDRDMKFVMDLVVNHTSDQHVWFQESRSSPQSTKRDWYIWRKPVIDKEGNMHPPNNWASIFGGSAWTFDDISGEYYLHLFCPEQPDLNWENPHVVDEVHQVMRYWLNKGVDGFRMDVINLISKEPGLPNAPITIPEQDFQPADLFFANGPRLHEYLRGLREILDEYDAFAVGEMPFVADEQEVLRSVASHRKELNMIFQFDMVSMDNGKAGKFSPQDWTLDTLRSIVNRWQTCMYRHDGWNALFLENHDQSRSVSRFTPHKTAHRTAAATMLATFIGMQAGTLFIYQGQELGMSNLPASWPMNEYKDVETQNLYQLALAQDLEKNQLDALLNEIRLKARDHSRSPIQWDSERHGGFTTGTPWMRVNDDYTHHNAKQQLSDPGSVLAYWKRVLRARKKFRDTVIYGDFRLLDLEHDAVFSYQRTGCQGVITVVTNFTGKQLTWETLDRLPPSWRMQDVVLSNYPVQAALQPGKMLLRPFEALVFFEGS</sequence>
<comment type="caution">
    <text evidence="6">The sequence shown here is derived from an EMBL/GenBank/DDBJ whole genome shotgun (WGS) entry which is preliminary data.</text>
</comment>
<dbReference type="Gene3D" id="2.60.40.1180">
    <property type="entry name" value="Golgi alpha-mannosidase II"/>
    <property type="match status" value="1"/>
</dbReference>
<dbReference type="FunFam" id="3.20.20.80:FF:000064">
    <property type="entry name" value="Oligo-1,6-glucosidase"/>
    <property type="match status" value="1"/>
</dbReference>
<keyword evidence="4" id="KW-0462">Maltose metabolism</keyword>
<dbReference type="SMART" id="SM00642">
    <property type="entry name" value="Aamy"/>
    <property type="match status" value="1"/>
</dbReference>
<dbReference type="GO" id="GO:0004556">
    <property type="term" value="F:alpha-amylase activity"/>
    <property type="evidence" value="ECO:0007669"/>
    <property type="project" value="TreeGrafter"/>
</dbReference>
<dbReference type="CDD" id="cd11333">
    <property type="entry name" value="AmyAc_SI_OligoGlu_DGase"/>
    <property type="match status" value="1"/>
</dbReference>
<evidence type="ECO:0000259" key="5">
    <source>
        <dbReference type="SMART" id="SM00642"/>
    </source>
</evidence>
<dbReference type="Proteomes" id="UP000078397">
    <property type="component" value="Unassembled WGS sequence"/>
</dbReference>
<keyword evidence="7" id="KW-1185">Reference proteome</keyword>
<dbReference type="InterPro" id="IPR017853">
    <property type="entry name" value="GH"/>
</dbReference>
<name>A0A179FQ77_METCM</name>
<proteinExistence type="inferred from homology"/>